<dbReference type="Proteomes" id="UP000322159">
    <property type="component" value="Chromosome"/>
</dbReference>
<dbReference type="AlphaFoldDB" id="A0A5C1Y8Y6"/>
<accession>A0A5C1Y8Y6</accession>
<reference evidence="2 3" key="1">
    <citation type="submission" date="2019-09" db="EMBL/GenBank/DDBJ databases">
        <title>Genome sequencing of strain KACC 19322.</title>
        <authorList>
            <person name="Heo J."/>
            <person name="Kim S.-J."/>
            <person name="Kim J.-S."/>
            <person name="Hong S.-B."/>
            <person name="Kwon S.-W."/>
        </authorList>
    </citation>
    <scope>NUCLEOTIDE SEQUENCE [LARGE SCALE GENOMIC DNA]</scope>
    <source>
        <strain evidence="2 3">KACC 19322</strain>
    </source>
</reference>
<dbReference type="InterPro" id="IPR058062">
    <property type="entry name" value="SCO7613_C"/>
</dbReference>
<keyword evidence="1" id="KW-0812">Transmembrane</keyword>
<feature type="transmembrane region" description="Helical" evidence="1">
    <location>
        <begin position="1116"/>
        <end position="1138"/>
    </location>
</feature>
<feature type="transmembrane region" description="Helical" evidence="1">
    <location>
        <begin position="1150"/>
        <end position="1168"/>
    </location>
</feature>
<feature type="transmembrane region" description="Helical" evidence="1">
    <location>
        <begin position="541"/>
        <end position="559"/>
    </location>
</feature>
<feature type="transmembrane region" description="Helical" evidence="1">
    <location>
        <begin position="508"/>
        <end position="529"/>
    </location>
</feature>
<evidence type="ECO:0000313" key="3">
    <source>
        <dbReference type="Proteomes" id="UP000322159"/>
    </source>
</evidence>
<feature type="transmembrane region" description="Helical" evidence="1">
    <location>
        <begin position="292"/>
        <end position="315"/>
    </location>
</feature>
<dbReference type="KEGG" id="lyk:FLP23_09520"/>
<feature type="transmembrane region" description="Helical" evidence="1">
    <location>
        <begin position="203"/>
        <end position="222"/>
    </location>
</feature>
<feature type="transmembrane region" description="Helical" evidence="1">
    <location>
        <begin position="841"/>
        <end position="858"/>
    </location>
</feature>
<evidence type="ECO:0000256" key="1">
    <source>
        <dbReference type="SAM" id="Phobius"/>
    </source>
</evidence>
<feature type="transmembrane region" description="Helical" evidence="1">
    <location>
        <begin position="145"/>
        <end position="166"/>
    </location>
</feature>
<evidence type="ECO:0000313" key="2">
    <source>
        <dbReference type="EMBL" id="QEO10226.1"/>
    </source>
</evidence>
<feature type="transmembrane region" description="Helical" evidence="1">
    <location>
        <begin position="229"/>
        <end position="249"/>
    </location>
</feature>
<feature type="transmembrane region" description="Helical" evidence="1">
    <location>
        <begin position="1056"/>
        <end position="1075"/>
    </location>
</feature>
<feature type="transmembrane region" description="Helical" evidence="1">
    <location>
        <begin position="1175"/>
        <end position="1196"/>
    </location>
</feature>
<dbReference type="EMBL" id="CP043504">
    <property type="protein sequence ID" value="QEO10226.1"/>
    <property type="molecule type" value="Genomic_DNA"/>
</dbReference>
<feature type="transmembrane region" description="Helical" evidence="1">
    <location>
        <begin position="349"/>
        <end position="372"/>
    </location>
</feature>
<feature type="transmembrane region" description="Helical" evidence="1">
    <location>
        <begin position="816"/>
        <end position="835"/>
    </location>
</feature>
<keyword evidence="3" id="KW-1185">Reference proteome</keyword>
<feature type="transmembrane region" description="Helical" evidence="1">
    <location>
        <begin position="378"/>
        <end position="397"/>
    </location>
</feature>
<feature type="transmembrane region" description="Helical" evidence="1">
    <location>
        <begin position="119"/>
        <end position="139"/>
    </location>
</feature>
<protein>
    <recommendedName>
        <fullName evidence="4">DUF2157 domain-containing protein</fullName>
    </recommendedName>
</protein>
<dbReference type="OrthoDB" id="5149148at2"/>
<feature type="transmembrane region" description="Helical" evidence="1">
    <location>
        <begin position="1006"/>
        <end position="1023"/>
    </location>
</feature>
<feature type="transmembrane region" description="Helical" evidence="1">
    <location>
        <begin position="760"/>
        <end position="784"/>
    </location>
</feature>
<feature type="transmembrane region" description="Helical" evidence="1">
    <location>
        <begin position="178"/>
        <end position="197"/>
    </location>
</feature>
<feature type="transmembrane region" description="Helical" evidence="1">
    <location>
        <begin position="484"/>
        <end position="502"/>
    </location>
</feature>
<sequence>MAWTDDVATYLLDASACPRCHTRSWNGAPALQAGVCARCGTDLRGDAGAELWAASEAVVDAARRRQQLVDALPRVTREVPSPGVSTAAAAPDPLPASGPATVVAAAPARERSTVSLQSVLAVVGAGLLAVAAIVFTFLNPDLTDFATRTTIIAVTTALFLGGAWLLNSRRLHFSAEAVGALGMVFLALDVWAFSRAAPDGVSAWFFGALGAAVAGVALLALGRWLRLRTWIWTGLVALTIVPAFVGYGLDENAGFPSRGWAVVWGQVAVFFAAWGLLELLRPLGRRLDSRMLADRVTLTVLQLLTALLVIPAVLSADLMSLTVWELVVAAVLSALALGAFLTTRVFLRVFWSAVGGVLTVAAALTAANTLLAPDSSPWRPALLPAVAAAVLVLVALLRRTGSVQRTALVVGTAGTAAATGLPGLFLVLGGVLGVPLAAWTSRSAAVIDPSAATAITAAVLGLAALAVGLWALSRGVDRLGARHGFAVSAAWTAAVAALGIPFSFPGGVALPLVFALGLAAAASVLLIAWPALREARASYRAPLIVLAHLLPAIAVLLSWPEAAVAALTGPVAVAALALAARTVRPRVRPVHTAVGFGYLLVTGAAALSLTALEQLPILCLITTAAAVVAIAASLTSWLPVGSWYALLGVTAVPFGIGVVSVLIERGAWTALSTGVIFLLAATLLLTRREGATGPLRIGAAALLVPTLAVVVVCLTAELPQSGSPYALPIIAVIVACALPTTGILRDALARRGLPAATADAVRLAVEVSSLVTGGIAVILALVRIAAGYEIAFIVLLVLGLGAAATALWLKRRYGWWTAGAAWTGALWCAWAMVGVNVVEPYLLPPAVAAMVVGLVLVARRRDTAAARPAAALFATGLGIAVVPSLAILAITGNGTGTSFDDAPVLWRAYALVAAGVVLTVLAGWVTRPAGSTTTRFEPIRVPLMVGAVAASAAGVVQGARLGWERDPLPLVDVHPMLQVLAFAVLAAATAATVGRLAQTAGATNRWGYLPVPFFLVLGPMTAIENDPTSIWTLWVLELVLLAAMIATAWRARTRQVAFPPVWLQWSLAWVVAVVAWSQREVLRVEGFALPLGLALVLVGALALVRGAREGERRTLTSWPIGFSGSWALLAPGIVATLLPSMLATFTDPQTWRAILVIALALVAVLAGARKTLAAPFILGISALPLEILIVFLVQLGETINPLLWWITLATAGIVLLVIAVGWERRTGADASLGARLRDLR</sequence>
<feature type="transmembrane region" description="Helical" evidence="1">
    <location>
        <begin position="590"/>
        <end position="609"/>
    </location>
</feature>
<feature type="transmembrane region" description="Helical" evidence="1">
    <location>
        <begin position="904"/>
        <end position="926"/>
    </location>
</feature>
<feature type="transmembrane region" description="Helical" evidence="1">
    <location>
        <begin position="1202"/>
        <end position="1222"/>
    </location>
</feature>
<feature type="transmembrane region" description="Helical" evidence="1">
    <location>
        <begin position="641"/>
        <end position="661"/>
    </location>
</feature>
<dbReference type="NCBIfam" id="NF047321">
    <property type="entry name" value="SCO7613_CTERM"/>
    <property type="match status" value="1"/>
</dbReference>
<dbReference type="RefSeq" id="WP_149325643.1">
    <property type="nucleotide sequence ID" value="NZ_CP043504.1"/>
</dbReference>
<feature type="transmembrane region" description="Helical" evidence="1">
    <location>
        <begin position="790"/>
        <end position="809"/>
    </location>
</feature>
<proteinExistence type="predicted"/>
<feature type="transmembrane region" description="Helical" evidence="1">
    <location>
        <begin position="615"/>
        <end position="634"/>
    </location>
</feature>
<feature type="transmembrane region" description="Helical" evidence="1">
    <location>
        <begin position="870"/>
        <end position="892"/>
    </location>
</feature>
<gene>
    <name evidence="2" type="ORF">FLP23_09520</name>
</gene>
<evidence type="ECO:0008006" key="4">
    <source>
        <dbReference type="Google" id="ProtNLM"/>
    </source>
</evidence>
<keyword evidence="1" id="KW-1133">Transmembrane helix</keyword>
<organism evidence="2 3">
    <name type="scientific">Protaetiibacter larvae</name>
    <dbReference type="NCBI Taxonomy" id="2592654"/>
    <lineage>
        <taxon>Bacteria</taxon>
        <taxon>Bacillati</taxon>
        <taxon>Actinomycetota</taxon>
        <taxon>Actinomycetes</taxon>
        <taxon>Micrococcales</taxon>
        <taxon>Microbacteriaceae</taxon>
        <taxon>Protaetiibacter</taxon>
    </lineage>
</organism>
<feature type="transmembrane region" description="Helical" evidence="1">
    <location>
        <begin position="697"/>
        <end position="719"/>
    </location>
</feature>
<feature type="transmembrane region" description="Helical" evidence="1">
    <location>
        <begin position="1029"/>
        <end position="1049"/>
    </location>
</feature>
<feature type="transmembrane region" description="Helical" evidence="1">
    <location>
        <begin position="1087"/>
        <end position="1104"/>
    </location>
</feature>
<feature type="transmembrane region" description="Helical" evidence="1">
    <location>
        <begin position="725"/>
        <end position="748"/>
    </location>
</feature>
<feature type="transmembrane region" description="Helical" evidence="1">
    <location>
        <begin position="321"/>
        <end position="342"/>
    </location>
</feature>
<feature type="transmembrane region" description="Helical" evidence="1">
    <location>
        <begin position="261"/>
        <end position="280"/>
    </location>
</feature>
<name>A0A5C1Y8Y6_9MICO</name>
<feature type="transmembrane region" description="Helical" evidence="1">
    <location>
        <begin position="976"/>
        <end position="994"/>
    </location>
</feature>
<keyword evidence="1" id="KW-0472">Membrane</keyword>
<feature type="transmembrane region" description="Helical" evidence="1">
    <location>
        <begin position="565"/>
        <end position="583"/>
    </location>
</feature>
<feature type="transmembrane region" description="Helical" evidence="1">
    <location>
        <begin position="451"/>
        <end position="472"/>
    </location>
</feature>
<feature type="transmembrane region" description="Helical" evidence="1">
    <location>
        <begin position="409"/>
        <end position="439"/>
    </location>
</feature>
<feature type="transmembrane region" description="Helical" evidence="1">
    <location>
        <begin position="667"/>
        <end position="685"/>
    </location>
</feature>
<feature type="transmembrane region" description="Helical" evidence="1">
    <location>
        <begin position="938"/>
        <end position="956"/>
    </location>
</feature>